<dbReference type="InParanoid" id="M7X262"/>
<gene>
    <name evidence="2" type="ORF">C943_02245</name>
</gene>
<evidence type="ECO:0000313" key="3">
    <source>
        <dbReference type="Proteomes" id="UP000010953"/>
    </source>
</evidence>
<keyword evidence="1" id="KW-0812">Transmembrane</keyword>
<evidence type="ECO:0000313" key="2">
    <source>
        <dbReference type="EMBL" id="EMS31590.1"/>
    </source>
</evidence>
<comment type="caution">
    <text evidence="2">The sequence shown here is derived from an EMBL/GenBank/DDBJ whole genome shotgun (WGS) entry which is preliminary data.</text>
</comment>
<reference evidence="2" key="1">
    <citation type="submission" date="2013-01" db="EMBL/GenBank/DDBJ databases">
        <title>Genome assembly of Mariniradius saccharolyticus AK6.</title>
        <authorList>
            <person name="Vaidya B."/>
            <person name="Khatri I."/>
            <person name="Tanuku N.R.S."/>
            <person name="Subramanian S."/>
            <person name="Pinnaka A."/>
        </authorList>
    </citation>
    <scope>NUCLEOTIDE SEQUENCE [LARGE SCALE GENOMIC DNA]</scope>
    <source>
        <strain evidence="2">AK6</strain>
    </source>
</reference>
<dbReference type="OrthoDB" id="1443921at2"/>
<keyword evidence="1" id="KW-1133">Transmembrane helix</keyword>
<dbReference type="Proteomes" id="UP000010953">
    <property type="component" value="Unassembled WGS sequence"/>
</dbReference>
<keyword evidence="3" id="KW-1185">Reference proteome</keyword>
<protein>
    <submittedName>
        <fullName evidence="2">Uncharacterized protein</fullName>
    </submittedName>
</protein>
<feature type="transmembrane region" description="Helical" evidence="1">
    <location>
        <begin position="108"/>
        <end position="125"/>
    </location>
</feature>
<accession>M7X262</accession>
<name>M7X262_9BACT</name>
<sequence>MKKVKAINSLEDQKKKILGEIDPKIWVNTTCELLKRIFPKSADSKSEQLKKIQFIPWMERNEILIEQGIRKGRLEAAGYIDAFISEINIAGPEKIADDNQIMQLIKNVYFWSVLVASVPLFYWLGNRDASLRFDNEKITLSKELRILEKEIEKRDSTISLLNETIMRNKITSDSSKGGKENKAME</sequence>
<dbReference type="AlphaFoldDB" id="M7X262"/>
<evidence type="ECO:0000256" key="1">
    <source>
        <dbReference type="SAM" id="Phobius"/>
    </source>
</evidence>
<keyword evidence="1" id="KW-0472">Membrane</keyword>
<dbReference type="EMBL" id="AMZY02000019">
    <property type="protein sequence ID" value="EMS31590.1"/>
    <property type="molecule type" value="Genomic_DNA"/>
</dbReference>
<dbReference type="RefSeq" id="WP_008630898.1">
    <property type="nucleotide sequence ID" value="NZ_AMZY02000019.1"/>
</dbReference>
<proteinExistence type="predicted"/>
<organism evidence="2 3">
    <name type="scientific">Mariniradius saccharolyticus AK6</name>
    <dbReference type="NCBI Taxonomy" id="1239962"/>
    <lineage>
        <taxon>Bacteria</taxon>
        <taxon>Pseudomonadati</taxon>
        <taxon>Bacteroidota</taxon>
        <taxon>Cytophagia</taxon>
        <taxon>Cytophagales</taxon>
        <taxon>Cyclobacteriaceae</taxon>
        <taxon>Mariniradius</taxon>
    </lineage>
</organism>